<feature type="transmembrane region" description="Helical" evidence="1">
    <location>
        <begin position="49"/>
        <end position="67"/>
    </location>
</feature>
<keyword evidence="3" id="KW-1185">Reference proteome</keyword>
<evidence type="ECO:0000313" key="3">
    <source>
        <dbReference type="Proteomes" id="UP001267638"/>
    </source>
</evidence>
<comment type="caution">
    <text evidence="2">The sequence shown here is derived from an EMBL/GenBank/DDBJ whole genome shotgun (WGS) entry which is preliminary data.</text>
</comment>
<name>A0ABU1WZR6_SPHXE</name>
<feature type="transmembrane region" description="Helical" evidence="1">
    <location>
        <begin position="20"/>
        <end position="43"/>
    </location>
</feature>
<reference evidence="2 3" key="1">
    <citation type="submission" date="2023-07" db="EMBL/GenBank/DDBJ databases">
        <title>Sorghum-associated microbial communities from plants grown in Nebraska, USA.</title>
        <authorList>
            <person name="Schachtman D."/>
        </authorList>
    </citation>
    <scope>NUCLEOTIDE SEQUENCE [LARGE SCALE GENOMIC DNA]</scope>
    <source>
        <strain evidence="2 3">4256</strain>
    </source>
</reference>
<protein>
    <recommendedName>
        <fullName evidence="4">MerC mercury resistance protein</fullName>
    </recommendedName>
</protein>
<accession>A0ABU1WZR6</accession>
<feature type="transmembrane region" description="Helical" evidence="1">
    <location>
        <begin position="79"/>
        <end position="97"/>
    </location>
</feature>
<feature type="transmembrane region" description="Helical" evidence="1">
    <location>
        <begin position="103"/>
        <end position="123"/>
    </location>
</feature>
<evidence type="ECO:0000313" key="2">
    <source>
        <dbReference type="EMBL" id="MDR7154806.1"/>
    </source>
</evidence>
<dbReference type="EMBL" id="JAVDWV010000006">
    <property type="protein sequence ID" value="MDR7154806.1"/>
    <property type="molecule type" value="Genomic_DNA"/>
</dbReference>
<evidence type="ECO:0008006" key="4">
    <source>
        <dbReference type="Google" id="ProtNLM"/>
    </source>
</evidence>
<keyword evidence="1" id="KW-1133">Transmembrane helix</keyword>
<dbReference type="RefSeq" id="WP_310223401.1">
    <property type="nucleotide sequence ID" value="NZ_JAVDWV010000006.1"/>
</dbReference>
<dbReference type="InterPro" id="IPR004891">
    <property type="entry name" value="Mercury-R_MerC"/>
</dbReference>
<dbReference type="Proteomes" id="UP001267638">
    <property type="component" value="Unassembled WGS sequence"/>
</dbReference>
<proteinExistence type="predicted"/>
<organism evidence="2 3">
    <name type="scientific">Sphingobium xenophagum</name>
    <dbReference type="NCBI Taxonomy" id="121428"/>
    <lineage>
        <taxon>Bacteria</taxon>
        <taxon>Pseudomonadati</taxon>
        <taxon>Pseudomonadota</taxon>
        <taxon>Alphaproteobacteria</taxon>
        <taxon>Sphingomonadales</taxon>
        <taxon>Sphingomonadaceae</taxon>
        <taxon>Sphingobium</taxon>
    </lineage>
</organism>
<gene>
    <name evidence="2" type="ORF">J2W40_001621</name>
</gene>
<keyword evidence="1" id="KW-0472">Membrane</keyword>
<evidence type="ECO:0000256" key="1">
    <source>
        <dbReference type="SAM" id="Phobius"/>
    </source>
</evidence>
<keyword evidence="1" id="KW-0812">Transmembrane</keyword>
<dbReference type="Pfam" id="PF03203">
    <property type="entry name" value="MerC"/>
    <property type="match status" value="1"/>
</dbReference>
<sequence>MKVLSCRQHLYDGLAITASFICLIHCLALPLLIVLLPTLAAFLTVPEPFHVWALGVSVPISLLALSAGYRRHSGARPAFIVLPGLVLLTLGALIPSSEWMETALTVPGALLLAVGHGLNWHMLRHGTQKRKAVA</sequence>